<dbReference type="SUPFAM" id="SSF54637">
    <property type="entry name" value="Thioesterase/thiol ester dehydrase-isomerase"/>
    <property type="match status" value="1"/>
</dbReference>
<reference evidence="1 2" key="1">
    <citation type="submission" date="2019-09" db="EMBL/GenBank/DDBJ databases">
        <title>Goodfellowia gen. nov., a new genus of the Pseudonocardineae related to Actinoalloteichus, containing Goodfellowia coeruleoviolacea gen. nov., comb. nov. gen. nov., comb. nov.</title>
        <authorList>
            <person name="Labeda D."/>
        </authorList>
    </citation>
    <scope>NUCLEOTIDE SEQUENCE [LARGE SCALE GENOMIC DNA]</scope>
    <source>
        <strain evidence="1 2">AN110305</strain>
    </source>
</reference>
<gene>
    <name evidence="1" type="ORF">F0L68_34020</name>
</gene>
<dbReference type="PANTHER" id="PTHR31793:SF24">
    <property type="entry name" value="LONG-CHAIN ACYL-COA THIOESTERASE FADM"/>
    <property type="match status" value="1"/>
</dbReference>
<comment type="caution">
    <text evidence="1">The sequence shown here is derived from an EMBL/GenBank/DDBJ whole genome shotgun (WGS) entry which is preliminary data.</text>
</comment>
<dbReference type="CDD" id="cd00586">
    <property type="entry name" value="4HBT"/>
    <property type="match status" value="1"/>
</dbReference>
<evidence type="ECO:0000313" key="2">
    <source>
        <dbReference type="Proteomes" id="UP000323454"/>
    </source>
</evidence>
<dbReference type="EMBL" id="VUOB01000071">
    <property type="protein sequence ID" value="KAA2252909.1"/>
    <property type="molecule type" value="Genomic_DNA"/>
</dbReference>
<dbReference type="Gene3D" id="3.10.129.10">
    <property type="entry name" value="Hotdog Thioesterase"/>
    <property type="match status" value="1"/>
</dbReference>
<dbReference type="GO" id="GO:0047617">
    <property type="term" value="F:fatty acyl-CoA hydrolase activity"/>
    <property type="evidence" value="ECO:0007669"/>
    <property type="project" value="TreeGrafter"/>
</dbReference>
<protein>
    <submittedName>
        <fullName evidence="1">Acyl-CoA thioesterase</fullName>
    </submittedName>
</protein>
<dbReference type="AlphaFoldDB" id="A0A5B2WR30"/>
<dbReference type="InterPro" id="IPR029069">
    <property type="entry name" value="HotDog_dom_sf"/>
</dbReference>
<evidence type="ECO:0000313" key="1">
    <source>
        <dbReference type="EMBL" id="KAA2252909.1"/>
    </source>
</evidence>
<keyword evidence="2" id="KW-1185">Reference proteome</keyword>
<reference evidence="1 2" key="2">
    <citation type="submission" date="2019-09" db="EMBL/GenBank/DDBJ databases">
        <authorList>
            <person name="Jin C."/>
        </authorList>
    </citation>
    <scope>NUCLEOTIDE SEQUENCE [LARGE SCALE GENOMIC DNA]</scope>
    <source>
        <strain evidence="1 2">AN110305</strain>
    </source>
</reference>
<dbReference type="OrthoDB" id="194128at2"/>
<organism evidence="1 2">
    <name type="scientific">Solihabitans fulvus</name>
    <dbReference type="NCBI Taxonomy" id="1892852"/>
    <lineage>
        <taxon>Bacteria</taxon>
        <taxon>Bacillati</taxon>
        <taxon>Actinomycetota</taxon>
        <taxon>Actinomycetes</taxon>
        <taxon>Pseudonocardiales</taxon>
        <taxon>Pseudonocardiaceae</taxon>
        <taxon>Solihabitans</taxon>
    </lineage>
</organism>
<proteinExistence type="predicted"/>
<sequence>MLRSGADSGGGNMDDGHFATVEVHFDDLDAMGVLHNSRYALLVERATNTYWQRLGWSMDAAVSTFPEVLPVVREFMISFAVPVVGAGERVVHLWLDRLGTTSVVYGFRVLSDDRSVVHAQGHRVVVNLDPATLRPAPISDTMRASLVPLLRDTEVAAR</sequence>
<name>A0A5B2WR30_9PSEU</name>
<dbReference type="InterPro" id="IPR050563">
    <property type="entry name" value="4-hydroxybenzoyl-CoA_TE"/>
</dbReference>
<dbReference type="Pfam" id="PF13279">
    <property type="entry name" value="4HBT_2"/>
    <property type="match status" value="1"/>
</dbReference>
<dbReference type="PANTHER" id="PTHR31793">
    <property type="entry name" value="4-HYDROXYBENZOYL-COA THIOESTERASE FAMILY MEMBER"/>
    <property type="match status" value="1"/>
</dbReference>
<accession>A0A5B2WR30</accession>
<dbReference type="Proteomes" id="UP000323454">
    <property type="component" value="Unassembled WGS sequence"/>
</dbReference>